<gene>
    <name evidence="2" type="ORF">PENANT_c053G08229</name>
</gene>
<keyword evidence="3" id="KW-1185">Reference proteome</keyword>
<accession>A0A1V6PR37</accession>
<reference evidence="3" key="1">
    <citation type="journal article" date="2017" name="Nat. Microbiol.">
        <title>Global analysis of biosynthetic gene clusters reveals vast potential of secondary metabolite production in Penicillium species.</title>
        <authorList>
            <person name="Nielsen J.C."/>
            <person name="Grijseels S."/>
            <person name="Prigent S."/>
            <person name="Ji B."/>
            <person name="Dainat J."/>
            <person name="Nielsen K.F."/>
            <person name="Frisvad J.C."/>
            <person name="Workman M."/>
            <person name="Nielsen J."/>
        </authorList>
    </citation>
    <scope>NUCLEOTIDE SEQUENCE [LARGE SCALE GENOMIC DNA]</scope>
    <source>
        <strain evidence="3">IBT 31811</strain>
    </source>
</reference>
<comment type="caution">
    <text evidence="2">The sequence shown here is derived from an EMBL/GenBank/DDBJ whole genome shotgun (WGS) entry which is preliminary data.</text>
</comment>
<feature type="compositionally biased region" description="Polar residues" evidence="1">
    <location>
        <begin position="13"/>
        <end position="34"/>
    </location>
</feature>
<proteinExistence type="predicted"/>
<feature type="region of interest" description="Disordered" evidence="1">
    <location>
        <begin position="1"/>
        <end position="53"/>
    </location>
</feature>
<sequence length="53" mass="5730">MDPSGYPAGYPVPTQSPQQPFYPNAPYQSKTQHSFAMPMQPGAMIPSGFPQSS</sequence>
<name>A0A1V6PR37_9EURO</name>
<dbReference type="EMBL" id="MDYN01000053">
    <property type="protein sequence ID" value="OQD79371.1"/>
    <property type="molecule type" value="Genomic_DNA"/>
</dbReference>
<dbReference type="AlphaFoldDB" id="A0A1V6PR37"/>
<feature type="non-terminal residue" evidence="2">
    <location>
        <position position="53"/>
    </location>
</feature>
<protein>
    <submittedName>
        <fullName evidence="2">Uncharacterized protein</fullName>
    </submittedName>
</protein>
<dbReference type="Proteomes" id="UP000191672">
    <property type="component" value="Unassembled WGS sequence"/>
</dbReference>
<evidence type="ECO:0000313" key="2">
    <source>
        <dbReference type="EMBL" id="OQD79371.1"/>
    </source>
</evidence>
<evidence type="ECO:0000256" key="1">
    <source>
        <dbReference type="SAM" id="MobiDB-lite"/>
    </source>
</evidence>
<organism evidence="2 3">
    <name type="scientific">Penicillium antarcticum</name>
    <dbReference type="NCBI Taxonomy" id="416450"/>
    <lineage>
        <taxon>Eukaryota</taxon>
        <taxon>Fungi</taxon>
        <taxon>Dikarya</taxon>
        <taxon>Ascomycota</taxon>
        <taxon>Pezizomycotina</taxon>
        <taxon>Eurotiomycetes</taxon>
        <taxon>Eurotiomycetidae</taxon>
        <taxon>Eurotiales</taxon>
        <taxon>Aspergillaceae</taxon>
        <taxon>Penicillium</taxon>
    </lineage>
</organism>
<evidence type="ECO:0000313" key="3">
    <source>
        <dbReference type="Proteomes" id="UP000191672"/>
    </source>
</evidence>